<evidence type="ECO:0000256" key="9">
    <source>
        <dbReference type="ARBA" id="ARBA00023136"/>
    </source>
</evidence>
<evidence type="ECO:0000256" key="6">
    <source>
        <dbReference type="ARBA" id="ARBA00022741"/>
    </source>
</evidence>
<dbReference type="OMA" id="ENDHFES"/>
<evidence type="ECO:0000313" key="13">
    <source>
        <dbReference type="EMBL" id="KMZ58506.1"/>
    </source>
</evidence>
<keyword evidence="6" id="KW-0547">Nucleotide-binding</keyword>
<dbReference type="InterPro" id="IPR003593">
    <property type="entry name" value="AAA+_ATPase"/>
</dbReference>
<feature type="transmembrane region" description="Helical" evidence="11">
    <location>
        <begin position="434"/>
        <end position="453"/>
    </location>
</feature>
<keyword evidence="7" id="KW-0067">ATP-binding</keyword>
<protein>
    <submittedName>
        <fullName evidence="13">ABC transporter G family member 39</fullName>
    </submittedName>
</protein>
<dbReference type="GO" id="GO:0005886">
    <property type="term" value="C:plasma membrane"/>
    <property type="evidence" value="ECO:0007669"/>
    <property type="project" value="UniProtKB-ARBA"/>
</dbReference>
<feature type="transmembrane region" description="Helical" evidence="11">
    <location>
        <begin position="1300"/>
        <end position="1322"/>
    </location>
</feature>
<dbReference type="InterPro" id="IPR013581">
    <property type="entry name" value="PDR_assoc"/>
</dbReference>
<dbReference type="OrthoDB" id="66620at2759"/>
<keyword evidence="9 11" id="KW-0472">Membrane</keyword>
<dbReference type="CDD" id="cd03232">
    <property type="entry name" value="ABCG_PDR_domain2"/>
    <property type="match status" value="1"/>
</dbReference>
<feature type="transmembrane region" description="Helical" evidence="11">
    <location>
        <begin position="1220"/>
        <end position="1240"/>
    </location>
</feature>
<organism evidence="13 14">
    <name type="scientific">Zostera marina</name>
    <name type="common">Eelgrass</name>
    <dbReference type="NCBI Taxonomy" id="29655"/>
    <lineage>
        <taxon>Eukaryota</taxon>
        <taxon>Viridiplantae</taxon>
        <taxon>Streptophyta</taxon>
        <taxon>Embryophyta</taxon>
        <taxon>Tracheophyta</taxon>
        <taxon>Spermatophyta</taxon>
        <taxon>Magnoliopsida</taxon>
        <taxon>Liliopsida</taxon>
        <taxon>Zosteraceae</taxon>
        <taxon>Zostera</taxon>
    </lineage>
</organism>
<dbReference type="SUPFAM" id="SSF52540">
    <property type="entry name" value="P-loop containing nucleoside triphosphate hydrolases"/>
    <property type="match status" value="2"/>
</dbReference>
<comment type="caution">
    <text evidence="13">The sequence shown here is derived from an EMBL/GenBank/DDBJ whole genome shotgun (WGS) entry which is preliminary data.</text>
</comment>
<dbReference type="FunFam" id="3.40.50.300:FF:000059">
    <property type="entry name" value="ABC transporter G family member 40"/>
    <property type="match status" value="1"/>
</dbReference>
<feature type="domain" description="ABC transporter" evidence="12">
    <location>
        <begin position="740"/>
        <end position="983"/>
    </location>
</feature>
<dbReference type="InterPro" id="IPR034003">
    <property type="entry name" value="ABCG_PDR_2"/>
</dbReference>
<evidence type="ECO:0000256" key="11">
    <source>
        <dbReference type="SAM" id="Phobius"/>
    </source>
</evidence>
<dbReference type="InterPro" id="IPR013525">
    <property type="entry name" value="ABC2_TM"/>
</dbReference>
<feature type="transmembrane region" description="Helical" evidence="11">
    <location>
        <begin position="503"/>
        <end position="527"/>
    </location>
</feature>
<keyword evidence="14" id="KW-1185">Reference proteome</keyword>
<dbReference type="Pfam" id="PF01061">
    <property type="entry name" value="ABC2_membrane"/>
    <property type="match status" value="2"/>
</dbReference>
<comment type="subcellular location">
    <subcellularLocation>
        <location evidence="1">Membrane</location>
        <topology evidence="1">Multi-pass membrane protein</topology>
    </subcellularLocation>
</comment>
<dbReference type="PROSITE" id="PS50893">
    <property type="entry name" value="ABC_TRANSPORTER_2"/>
    <property type="match status" value="2"/>
</dbReference>
<feature type="transmembrane region" description="Helical" evidence="11">
    <location>
        <begin position="1190"/>
        <end position="1208"/>
    </location>
</feature>
<accession>A0A0K9NP22</accession>
<dbReference type="Pfam" id="PF00005">
    <property type="entry name" value="ABC_tran"/>
    <property type="match status" value="2"/>
</dbReference>
<evidence type="ECO:0000256" key="5">
    <source>
        <dbReference type="ARBA" id="ARBA00022737"/>
    </source>
</evidence>
<evidence type="ECO:0000256" key="7">
    <source>
        <dbReference type="ARBA" id="ARBA00022840"/>
    </source>
</evidence>
<dbReference type="InterPro" id="IPR003439">
    <property type="entry name" value="ABC_transporter-like_ATP-bd"/>
</dbReference>
<feature type="transmembrane region" description="Helical" evidence="11">
    <location>
        <begin position="662"/>
        <end position="688"/>
    </location>
</feature>
<feature type="transmembrane region" description="Helical" evidence="11">
    <location>
        <begin position="465"/>
        <end position="483"/>
    </location>
</feature>
<comment type="function">
    <text evidence="10">May be a general defense protein.</text>
</comment>
<evidence type="ECO:0000256" key="10">
    <source>
        <dbReference type="ARBA" id="ARBA00037747"/>
    </source>
</evidence>
<dbReference type="GO" id="GO:0140359">
    <property type="term" value="F:ABC-type transporter activity"/>
    <property type="evidence" value="ECO:0007669"/>
    <property type="project" value="InterPro"/>
</dbReference>
<dbReference type="PROSITE" id="PS00211">
    <property type="entry name" value="ABC_TRANSPORTER_1"/>
    <property type="match status" value="1"/>
</dbReference>
<evidence type="ECO:0000313" key="14">
    <source>
        <dbReference type="Proteomes" id="UP000036987"/>
    </source>
</evidence>
<dbReference type="Pfam" id="PF08370">
    <property type="entry name" value="PDR_assoc"/>
    <property type="match status" value="1"/>
</dbReference>
<feature type="transmembrane region" description="Helical" evidence="11">
    <location>
        <begin position="1077"/>
        <end position="1095"/>
    </location>
</feature>
<feature type="domain" description="ABC transporter" evidence="12">
    <location>
        <begin position="47"/>
        <end position="324"/>
    </location>
</feature>
<dbReference type="InterPro" id="IPR043926">
    <property type="entry name" value="ABCG_dom"/>
</dbReference>
<evidence type="ECO:0000259" key="12">
    <source>
        <dbReference type="PROSITE" id="PS50893"/>
    </source>
</evidence>
<evidence type="ECO:0000256" key="2">
    <source>
        <dbReference type="ARBA" id="ARBA00006012"/>
    </source>
</evidence>
<keyword evidence="8 11" id="KW-1133">Transmembrane helix</keyword>
<evidence type="ECO:0000256" key="3">
    <source>
        <dbReference type="ARBA" id="ARBA00022448"/>
    </source>
</evidence>
<feature type="transmembrane region" description="Helical" evidence="11">
    <location>
        <begin position="576"/>
        <end position="597"/>
    </location>
</feature>
<evidence type="ECO:0000256" key="8">
    <source>
        <dbReference type="ARBA" id="ARBA00022989"/>
    </source>
</evidence>
<keyword evidence="4 11" id="KW-0812">Transmembrane</keyword>
<evidence type="ECO:0000256" key="1">
    <source>
        <dbReference type="ARBA" id="ARBA00004141"/>
    </source>
</evidence>
<feature type="transmembrane region" description="Helical" evidence="11">
    <location>
        <begin position="547"/>
        <end position="569"/>
    </location>
</feature>
<name>A0A0K9NP22_ZOSMR</name>
<dbReference type="Gene3D" id="3.40.50.300">
    <property type="entry name" value="P-loop containing nucleotide triphosphate hydrolases"/>
    <property type="match status" value="2"/>
</dbReference>
<reference evidence="14" key="1">
    <citation type="journal article" date="2016" name="Nature">
        <title>The genome of the seagrass Zostera marina reveals angiosperm adaptation to the sea.</title>
        <authorList>
            <person name="Olsen J.L."/>
            <person name="Rouze P."/>
            <person name="Verhelst B."/>
            <person name="Lin Y.-C."/>
            <person name="Bayer T."/>
            <person name="Collen J."/>
            <person name="Dattolo E."/>
            <person name="De Paoli E."/>
            <person name="Dittami S."/>
            <person name="Maumus F."/>
            <person name="Michel G."/>
            <person name="Kersting A."/>
            <person name="Lauritano C."/>
            <person name="Lohaus R."/>
            <person name="Toepel M."/>
            <person name="Tonon T."/>
            <person name="Vanneste K."/>
            <person name="Amirebrahimi M."/>
            <person name="Brakel J."/>
            <person name="Bostroem C."/>
            <person name="Chovatia M."/>
            <person name="Grimwood J."/>
            <person name="Jenkins J.W."/>
            <person name="Jueterbock A."/>
            <person name="Mraz A."/>
            <person name="Stam W.T."/>
            <person name="Tice H."/>
            <person name="Bornberg-Bauer E."/>
            <person name="Green P.J."/>
            <person name="Pearson G.A."/>
            <person name="Procaccini G."/>
            <person name="Duarte C.M."/>
            <person name="Schmutz J."/>
            <person name="Reusch T.B.H."/>
            <person name="Van de Peer Y."/>
        </authorList>
    </citation>
    <scope>NUCLEOTIDE SEQUENCE [LARGE SCALE GENOMIC DNA]</scope>
    <source>
        <strain evidence="14">cv. Finnish</strain>
    </source>
</reference>
<dbReference type="STRING" id="29655.A0A0K9NP22"/>
<dbReference type="InterPro" id="IPR027417">
    <property type="entry name" value="P-loop_NTPase"/>
</dbReference>
<sequence>MIASPIKNEMNTPKIEIQFEDLTIEVEKSEERQLSTLINYTINFVQEFLKKLGRKEREHIKILDGVKGKLKPSRMTLIIGPPGSGKSTFLKALSGKLNSSFKMTGKVTYNGRNITNFIPQRTYSYVSQYDLHHAEMTVRETLDFARLMLGSAESGELLKELVRRGKLQRIESESSSTSWFTEVAFDVNEKEIEGDHVTDYILEMMGLEECADVIIGDAMRRGISGGQKKRVTIGEMLVGLSRCYFMDDISTGLDSSTTFDIVKSLRNITRVLDLTTAISLLQPLQETYELFDDVILLCEGKIAYQGPRENILPFFNSMGFSCPKRKNPVDFLQEVTSRNDQEQYWSNGLSSRYEYTSVEIFGKSYKSYLSQFHVNNLCPQHDSFHMNHLLYSYETEKDRSILSKAGNYKISNLNLFQACFSRELLLTKRNMHVLIFKNIQISLLAIVIMTLFFHTQMHHNTIADGYKFMGAIFAAVVIVKFNGMSELTMMMKRLPVFYKQRDLLFLPSWALTISTFLISLPMSMVEAGLWTCLSYYSIGFAPSTSRFFLQFLALFCVHQMSMGIFRFIATVGRTQVMANTFGILTLISIYILGGVMLSKDDAQPWLVWGNWISPLTYAENAVAINEFLDKRWNMGEIQYQNVTYTYGAMILKTKGMFTETHWYWICIGVLIGYSVVFNTFCCLALAYLNAPRKRQAHISHQVEDCAQTTKIQKLTSVENYNENLPFEPVTFVFSHINYYVDTPSEMKKHGYEEKKLQLLNDISGVFKPRGLTALMGVTGAGKTTLLDVLAGRKTRGYVEGSINISGYEDKQETFSRVATYCEQTDTHSPFLTVKESLQFSAWLRLPSNIEAKKRNMFVNDVMELVELRQLENAIVGVPGVHGLSTDQRKRLTIAVELVSSPSLIFLDEPTSGLDARSAAIVIRTLRKTVDMGRTIVCTIHQPNIEIFEAFDELLLMKRGGRLIYGGPLGPLSKTMIQYFEAINGIPKFQHTQSPAAWMLEVTSDAMEIKHCIDFVEIYHRSSMFLKNNALVDDLIKAHSNSRDLHFPSKYVRSFKEQCIACIWKQNMSYWKNPEHNAIRFIITILISLLFGTVFWRLGVEIKTEQDVINILGIMYGAALFLGFTNTMMVQPIIDMERTVFYRERSTGMYSSIPYAISQVIVEIPYIIIQALIFSFTVYSMVGFEYTMAKLIWFLFFITMGLLHMTYYGMLMISLSPSQEIAALFSFFIFVMWCTFSGFFVRKTSIPIWWSWYYWIDPCAWTIYGLMITQLGDNNDLISMPGRPDTTIKHYLEEIGFQDHFLYLMVILEVSIVIIFTFGYGFCINHLNFQNR</sequence>
<dbReference type="SMART" id="SM00382">
    <property type="entry name" value="AAA"/>
    <property type="match status" value="2"/>
</dbReference>
<dbReference type="InterPro" id="IPR017871">
    <property type="entry name" value="ABC_transporter-like_CS"/>
</dbReference>
<feature type="transmembrane region" description="Helical" evidence="11">
    <location>
        <begin position="1154"/>
        <end position="1178"/>
    </location>
</feature>
<comment type="similarity">
    <text evidence="2">Belongs to the ABC transporter superfamily. ABCG family. PDR (TC 3.A.1.205) subfamily.</text>
</comment>
<dbReference type="EMBL" id="LFYR01001927">
    <property type="protein sequence ID" value="KMZ58506.1"/>
    <property type="molecule type" value="Genomic_DNA"/>
</dbReference>
<dbReference type="FunFam" id="3.40.50.300:FF:000532">
    <property type="entry name" value="ABC transporter G family member 34"/>
    <property type="match status" value="1"/>
</dbReference>
<gene>
    <name evidence="13" type="ORF">ZOSMA_76G00620</name>
</gene>
<dbReference type="GO" id="GO:0016887">
    <property type="term" value="F:ATP hydrolysis activity"/>
    <property type="evidence" value="ECO:0007669"/>
    <property type="project" value="InterPro"/>
</dbReference>
<evidence type="ECO:0000256" key="4">
    <source>
        <dbReference type="ARBA" id="ARBA00022692"/>
    </source>
</evidence>
<dbReference type="Proteomes" id="UP000036987">
    <property type="component" value="Unassembled WGS sequence"/>
</dbReference>
<feature type="transmembrane region" description="Helical" evidence="11">
    <location>
        <begin position="1107"/>
        <end position="1133"/>
    </location>
</feature>
<proteinExistence type="inferred from homology"/>
<keyword evidence="5" id="KW-0677">Repeat</keyword>
<dbReference type="GO" id="GO:0005524">
    <property type="term" value="F:ATP binding"/>
    <property type="evidence" value="ECO:0007669"/>
    <property type="project" value="UniProtKB-KW"/>
</dbReference>
<keyword evidence="3" id="KW-0813">Transport</keyword>
<dbReference type="Pfam" id="PF19055">
    <property type="entry name" value="ABC2_membrane_7"/>
    <property type="match status" value="1"/>
</dbReference>
<dbReference type="PANTHER" id="PTHR19241">
    <property type="entry name" value="ATP-BINDING CASSETTE TRANSPORTER"/>
    <property type="match status" value="1"/>
</dbReference>